<dbReference type="Proteomes" id="UP000325243">
    <property type="component" value="Unassembled WGS sequence"/>
</dbReference>
<dbReference type="InterPro" id="IPR012654">
    <property type="entry name" value="CHP02391"/>
</dbReference>
<evidence type="ECO:0000313" key="3">
    <source>
        <dbReference type="Proteomes" id="UP000325243"/>
    </source>
</evidence>
<dbReference type="AlphaFoldDB" id="A0A5S4V1U9"/>
<comment type="caution">
    <text evidence="2">The sequence shown here is derived from an EMBL/GenBank/DDBJ whole genome shotgun (WGS) entry which is preliminary data.</text>
</comment>
<dbReference type="NCBIfam" id="TIGR02391">
    <property type="entry name" value="hypoth_ymh"/>
    <property type="match status" value="1"/>
</dbReference>
<dbReference type="Pfam" id="PF09509">
    <property type="entry name" value="Hypoth_Ymh"/>
    <property type="match status" value="1"/>
</dbReference>
<dbReference type="RefSeq" id="WP_148735270.1">
    <property type="nucleotide sequence ID" value="NZ_VSSB01000002.1"/>
</dbReference>
<proteinExistence type="predicted"/>
<reference evidence="2 3" key="1">
    <citation type="submission" date="2019-08" db="EMBL/GenBank/DDBJ databases">
        <authorList>
            <person name="Hu J."/>
        </authorList>
    </citation>
    <scope>NUCLEOTIDE SEQUENCE [LARGE SCALE GENOMIC DNA]</scope>
    <source>
        <strain evidence="2 3">NEAU-184</strain>
    </source>
</reference>
<sequence>MSNLSMASKTYLEGVFGMSNGHVLDFSNASFANFFRDLNIDIYDAEQYPGFGDSKANRMRALWKNGTDAEVSSSLVALGEYVEAKTAVGPWGVDIDDNQVARLREIARGLDGTHGTTGVAEPSAGFPPTFTTEASVTANRIQIEIHEDIYSHIAQYLAGGDFFHAVEESYKLVREKLREKTGSERATDAFAPSNHENIFGHQASTAVEKDFFDGVKYLNMSIQFLRNEKAHTPATPLEPNLAIHYISLASLAYDLITRYVSEATIQEIEELVLEKRRSFRSAGAFYRAFENGKWLDSMSLPKDLESSSVRRILKHKWLDEADFTRSYDYSNVVLMRLELVAEELAAADLNQLLDQPTRDANGRDQAAGMLPFLEFMQQKYPETISPKVERWMSEQTLE</sequence>
<evidence type="ECO:0000313" key="2">
    <source>
        <dbReference type="EMBL" id="TYL51171.1"/>
    </source>
</evidence>
<protein>
    <submittedName>
        <fullName evidence="2">TIGR02391 family protein</fullName>
    </submittedName>
</protein>
<organism evidence="2 3">
    <name type="scientific">Agromyces mariniharenae</name>
    <dbReference type="NCBI Taxonomy" id="2604423"/>
    <lineage>
        <taxon>Bacteria</taxon>
        <taxon>Bacillati</taxon>
        <taxon>Actinomycetota</taxon>
        <taxon>Actinomycetes</taxon>
        <taxon>Micrococcales</taxon>
        <taxon>Microbacteriaceae</taxon>
        <taxon>Agromyces</taxon>
    </lineage>
</organism>
<gene>
    <name evidence="2" type="ORF">FYC51_18820</name>
</gene>
<keyword evidence="3" id="KW-1185">Reference proteome</keyword>
<dbReference type="EMBL" id="VSSB01000002">
    <property type="protein sequence ID" value="TYL51171.1"/>
    <property type="molecule type" value="Genomic_DNA"/>
</dbReference>
<feature type="domain" description="Conserved hypothetical protein CHP02391" evidence="1">
    <location>
        <begin position="144"/>
        <end position="252"/>
    </location>
</feature>
<name>A0A5S4V1U9_9MICO</name>
<evidence type="ECO:0000259" key="1">
    <source>
        <dbReference type="Pfam" id="PF09509"/>
    </source>
</evidence>
<accession>A0A5S4V1U9</accession>